<reference evidence="6 7" key="1">
    <citation type="journal article" date="2016" name="Genome Biol. Evol.">
        <title>Divergent and convergent evolution of fungal pathogenicity.</title>
        <authorList>
            <person name="Shang Y."/>
            <person name="Xiao G."/>
            <person name="Zheng P."/>
            <person name="Cen K."/>
            <person name="Zhan S."/>
            <person name="Wang C."/>
        </authorList>
    </citation>
    <scope>NUCLEOTIDE SEQUENCE [LARGE SCALE GENOMIC DNA]</scope>
    <source>
        <strain evidence="6 7">RCEF 2490</strain>
    </source>
</reference>
<accession>A0A166UY96</accession>
<dbReference type="InterPro" id="IPR056843">
    <property type="entry name" value="THADA-like_TPR"/>
</dbReference>
<dbReference type="Pfam" id="PF26523">
    <property type="entry name" value="Trm732_C"/>
    <property type="match status" value="1"/>
</dbReference>
<evidence type="ECO:0000313" key="6">
    <source>
        <dbReference type="EMBL" id="OAA33098.1"/>
    </source>
</evidence>
<gene>
    <name evidence="6" type="ORF">AAL_00563</name>
</gene>
<dbReference type="OrthoDB" id="73997at2759"/>
<evidence type="ECO:0000313" key="7">
    <source>
        <dbReference type="Proteomes" id="UP000078544"/>
    </source>
</evidence>
<name>A0A166UY96_9HYPO</name>
<feature type="domain" description="DUF2428" evidence="3">
    <location>
        <begin position="670"/>
        <end position="910"/>
    </location>
</feature>
<comment type="caution">
    <text evidence="6">The sequence shown here is derived from an EMBL/GenBank/DDBJ whole genome shotgun (WGS) entry which is preliminary data.</text>
</comment>
<evidence type="ECO:0000259" key="3">
    <source>
        <dbReference type="Pfam" id="PF10350"/>
    </source>
</evidence>
<dbReference type="InterPro" id="IPR016024">
    <property type="entry name" value="ARM-type_fold"/>
</dbReference>
<keyword evidence="7" id="KW-1185">Reference proteome</keyword>
<protein>
    <submittedName>
        <fullName evidence="6">HEAT repeat protein</fullName>
    </submittedName>
</protein>
<dbReference type="GO" id="GO:0030488">
    <property type="term" value="P:tRNA methylation"/>
    <property type="evidence" value="ECO:0007669"/>
    <property type="project" value="TreeGrafter"/>
</dbReference>
<dbReference type="Pfam" id="PF10350">
    <property type="entry name" value="DUF2428"/>
    <property type="match status" value="1"/>
</dbReference>
<keyword evidence="2" id="KW-0819">tRNA processing</keyword>
<dbReference type="InterPro" id="IPR056842">
    <property type="entry name" value="THADA-like_TPR_C"/>
</dbReference>
<dbReference type="EMBL" id="AZGY01000001">
    <property type="protein sequence ID" value="OAA33098.1"/>
    <property type="molecule type" value="Genomic_DNA"/>
</dbReference>
<dbReference type="InterPro" id="IPR019442">
    <property type="entry name" value="THADA/TRM732_DUF2428"/>
</dbReference>
<dbReference type="PANTHER" id="PTHR14387:SF0">
    <property type="entry name" value="DUF2428 DOMAIN-CONTAINING PROTEIN"/>
    <property type="match status" value="1"/>
</dbReference>
<dbReference type="Pfam" id="PF25150">
    <property type="entry name" value="TPR_Trm732"/>
    <property type="match status" value="1"/>
</dbReference>
<evidence type="ECO:0000259" key="4">
    <source>
        <dbReference type="Pfam" id="PF25150"/>
    </source>
</evidence>
<feature type="domain" description="tRNA (32-2'-O)-methyltransferase regulator THADA-like TPR repeats region" evidence="4">
    <location>
        <begin position="233"/>
        <end position="537"/>
    </location>
</feature>
<evidence type="ECO:0000259" key="5">
    <source>
        <dbReference type="Pfam" id="PF25151"/>
    </source>
</evidence>
<sequence length="1556" mass="173231">MRSELPAETAELLASPVQLIKWLEQQQVESRESSIRSAFTRLLEEAAQPRSMSGKACVRLCGLIDQCAKSSSSELNQWAFSQEVTMQLFQFYLEWNESDNHRSMKLVLDLIARSILKNPDEGERSKVKDHTLTELVSVVIGRSTKPVGKSAIQALYHFLTKGVLSLDELRSTYLSIQKDLRIVSNVQVWKQFTANLFHWMRLHFVCPTAGRLIVALYQHWRLEQTAGAVPDADTWNEWLVEFLIEEPALLESIKNYIFLPLFKADRAEALTYLRRMNGEQPVYRAVTMSLDVPALLQLAALETGKKVGLVEEPEFGNINGQTNRGVSITLHEEVLERVLAHPSHEVRSLALSLLVTSPSTTRPYSRAVLELLKSHLAAYFADSDAKFRVDVTAKARDMFKRIRGAIHVLKRSIPRARAKAQKANAPLSVDEDTAQPIRYHSNLISLPESQLEHCLDYHVKFLHWYINFLCRELIPTASYQRHVTSLKAFMHIIRMEGETSKTWETADDKELFFDRFDQKWARALMDLIMDPFEDVRDLASAALSKCYADGRYRRLALSDSETESVPVNELIDLSQRAGELARQTARADHSDGASRASQLLYRFLSSNARLQMLSKMVGRLRAQVAMAESDLGGAVIDAPLHGDFAALCHTWQVVSELKHSQSELAEIQKLQVEIVSCCERAWGAVRDVLCDDSPEGHLPPDLDDLEGLDTKNLLSFSFRSVHESSNLMRTIILTLQNRSRQDHIVPSKEVFERIGDLTFSQLSNLRHRGAFTTVSSTFAACCQQSRHLLVDEGQETLLDAWYKSTMNVIHSQASTTRRSAGIPSMITGILSANAARPNFEQVTAKLMDIASKEAKVSETDGSNLPQVHAFNCLKDIFKNSLLASIGNKSELYLPQCLELAAKGLRSEVWAIRNCGLIFLRSLIDNLFGTHESKALIETGWDGKANGIHYHRYPSLPVVLRNLLQSGHRILAEASNAGSAAESVFPALDIIRRAGPPDLLRDEIQGLVAAYLSSPVWHVRDMAARTLCSCLLHDKWLVSIKDISRVALSGPPRGKENHVHGVLLTLKYVIEKLGSAHAHLLGDLETLHDFLTKSKIDVLFAHCHDALAAYLDVINTIWTTETKHNMQLHAVEVHLPAQISSALLKIRKAIYEVYVTSRRNGNHALQLQYLLQHQQIGQDGLVASLESIPTVWPPDRCSADELVSWCRLYAETCSQTSHVEAQVVALENLTTILDELLPLCEGSVDRVPSDALLALWQDLTTRDLTPALANAFIRASGCIVASVSPSSINVDDWGAMMAAAALDDKTFDTRFAAASSLRSFLAVHPPLHHRPQHLAALLSVYDALNDDDDEVRDVAAAAAQHIIGLALVPLEAATRLLDYLVATFGDAPAFKTIVADRLIGHCGPGATTAAAAVTGAQHRWEPADEALSKALQFDDSLFVVEEQNLFVDPVREAQRWVQVFEALEWRGGGDHAAVEDAHLIKLLTSWVKPGLERLKQLLQVKDGPLGWASNPAVLAVCSRLLHISTALCHKTDSPALVDWELILAPQSHHLIRLLSEI</sequence>
<feature type="domain" description="tRNA (32-2'-O)-methyltransferase regulator THADA-like C-terminal TPR repeats region" evidence="5">
    <location>
        <begin position="912"/>
        <end position="1067"/>
    </location>
</feature>
<dbReference type="Pfam" id="PF25151">
    <property type="entry name" value="TPR_Trm732_C"/>
    <property type="match status" value="1"/>
</dbReference>
<dbReference type="GO" id="GO:0005829">
    <property type="term" value="C:cytosol"/>
    <property type="evidence" value="ECO:0007669"/>
    <property type="project" value="TreeGrafter"/>
</dbReference>
<dbReference type="Proteomes" id="UP000078544">
    <property type="component" value="Unassembled WGS sequence"/>
</dbReference>
<evidence type="ECO:0000256" key="1">
    <source>
        <dbReference type="ARBA" id="ARBA00010409"/>
    </source>
</evidence>
<dbReference type="InterPro" id="IPR051954">
    <property type="entry name" value="tRNA_methyltransferase_THADA"/>
</dbReference>
<dbReference type="SUPFAM" id="SSF48371">
    <property type="entry name" value="ARM repeat"/>
    <property type="match status" value="1"/>
</dbReference>
<dbReference type="STRING" id="1081109.A0A166UY96"/>
<proteinExistence type="inferred from homology"/>
<comment type="similarity">
    <text evidence="1">Belongs to the THADA family.</text>
</comment>
<evidence type="ECO:0000256" key="2">
    <source>
        <dbReference type="ARBA" id="ARBA00022694"/>
    </source>
</evidence>
<organism evidence="6 7">
    <name type="scientific">Moelleriella libera RCEF 2490</name>
    <dbReference type="NCBI Taxonomy" id="1081109"/>
    <lineage>
        <taxon>Eukaryota</taxon>
        <taxon>Fungi</taxon>
        <taxon>Dikarya</taxon>
        <taxon>Ascomycota</taxon>
        <taxon>Pezizomycotina</taxon>
        <taxon>Sordariomycetes</taxon>
        <taxon>Hypocreomycetidae</taxon>
        <taxon>Hypocreales</taxon>
        <taxon>Clavicipitaceae</taxon>
        <taxon>Moelleriella</taxon>
    </lineage>
</organism>
<dbReference type="PANTHER" id="PTHR14387">
    <property type="entry name" value="THADA/DEATH RECEPTOR INTERACTING PROTEIN"/>
    <property type="match status" value="1"/>
</dbReference>